<dbReference type="PANTHER" id="PTHR46796">
    <property type="entry name" value="HTH-TYPE TRANSCRIPTIONAL ACTIVATOR RHAS-RELATED"/>
    <property type="match status" value="1"/>
</dbReference>
<name>A0A9D2G5L9_9FIRM</name>
<dbReference type="SMART" id="SM00342">
    <property type="entry name" value="HTH_ARAC"/>
    <property type="match status" value="1"/>
</dbReference>
<evidence type="ECO:0000313" key="5">
    <source>
        <dbReference type="EMBL" id="HIZ72731.1"/>
    </source>
</evidence>
<dbReference type="InterPro" id="IPR018062">
    <property type="entry name" value="HTH_AraC-typ_CS"/>
</dbReference>
<dbReference type="Pfam" id="PF12833">
    <property type="entry name" value="HTH_18"/>
    <property type="match status" value="1"/>
</dbReference>
<dbReference type="Gene3D" id="2.60.120.10">
    <property type="entry name" value="Jelly Rolls"/>
    <property type="match status" value="1"/>
</dbReference>
<dbReference type="Gene3D" id="1.10.10.60">
    <property type="entry name" value="Homeodomain-like"/>
    <property type="match status" value="2"/>
</dbReference>
<dbReference type="GO" id="GO:0043565">
    <property type="term" value="F:sequence-specific DNA binding"/>
    <property type="evidence" value="ECO:0007669"/>
    <property type="project" value="InterPro"/>
</dbReference>
<feature type="domain" description="HTH araC/xylS-type" evidence="4">
    <location>
        <begin position="162"/>
        <end position="264"/>
    </location>
</feature>
<gene>
    <name evidence="5" type="ORF">H9964_04040</name>
</gene>
<reference evidence="5" key="1">
    <citation type="journal article" date="2021" name="PeerJ">
        <title>Extensive microbial diversity within the chicken gut microbiome revealed by metagenomics and culture.</title>
        <authorList>
            <person name="Gilroy R."/>
            <person name="Ravi A."/>
            <person name="Getino M."/>
            <person name="Pursley I."/>
            <person name="Horton D.L."/>
            <person name="Alikhan N.F."/>
            <person name="Baker D."/>
            <person name="Gharbi K."/>
            <person name="Hall N."/>
            <person name="Watson M."/>
            <person name="Adriaenssens E.M."/>
            <person name="Foster-Nyarko E."/>
            <person name="Jarju S."/>
            <person name="Secka A."/>
            <person name="Antonio M."/>
            <person name="Oren A."/>
            <person name="Chaudhuri R.R."/>
            <person name="La Ragione R."/>
            <person name="Hildebrand F."/>
            <person name="Pallen M.J."/>
        </authorList>
    </citation>
    <scope>NUCLEOTIDE SEQUENCE</scope>
    <source>
        <strain evidence="5">ChiW7-2402</strain>
    </source>
</reference>
<dbReference type="AlphaFoldDB" id="A0A9D2G5L9"/>
<keyword evidence="2" id="KW-0238">DNA-binding</keyword>
<dbReference type="EMBL" id="DXBB01000059">
    <property type="protein sequence ID" value="HIZ72731.1"/>
    <property type="molecule type" value="Genomic_DNA"/>
</dbReference>
<proteinExistence type="predicted"/>
<dbReference type="GO" id="GO:0003700">
    <property type="term" value="F:DNA-binding transcription factor activity"/>
    <property type="evidence" value="ECO:0007669"/>
    <property type="project" value="InterPro"/>
</dbReference>
<dbReference type="PROSITE" id="PS00041">
    <property type="entry name" value="HTH_ARAC_FAMILY_1"/>
    <property type="match status" value="1"/>
</dbReference>
<dbReference type="SUPFAM" id="SSF46689">
    <property type="entry name" value="Homeodomain-like"/>
    <property type="match status" value="2"/>
</dbReference>
<dbReference type="Pfam" id="PF07883">
    <property type="entry name" value="Cupin_2"/>
    <property type="match status" value="1"/>
</dbReference>
<reference evidence="5" key="2">
    <citation type="submission" date="2021-04" db="EMBL/GenBank/DDBJ databases">
        <authorList>
            <person name="Gilroy R."/>
        </authorList>
    </citation>
    <scope>NUCLEOTIDE SEQUENCE</scope>
    <source>
        <strain evidence="5">ChiW7-2402</strain>
    </source>
</reference>
<evidence type="ECO:0000256" key="3">
    <source>
        <dbReference type="ARBA" id="ARBA00023163"/>
    </source>
</evidence>
<dbReference type="Proteomes" id="UP000824102">
    <property type="component" value="Unassembled WGS sequence"/>
</dbReference>
<organism evidence="5 6">
    <name type="scientific">Candidatus Gallimonas intestinavium</name>
    <dbReference type="NCBI Taxonomy" id="2838603"/>
    <lineage>
        <taxon>Bacteria</taxon>
        <taxon>Bacillati</taxon>
        <taxon>Bacillota</taxon>
        <taxon>Clostridia</taxon>
        <taxon>Candidatus Gallimonas</taxon>
    </lineage>
</organism>
<dbReference type="InterPro" id="IPR018060">
    <property type="entry name" value="HTH_AraC"/>
</dbReference>
<dbReference type="SUPFAM" id="SSF51182">
    <property type="entry name" value="RmlC-like cupins"/>
    <property type="match status" value="1"/>
</dbReference>
<dbReference type="InterPro" id="IPR050204">
    <property type="entry name" value="AraC_XylS_family_regulators"/>
</dbReference>
<dbReference type="InterPro" id="IPR014710">
    <property type="entry name" value="RmlC-like_jellyroll"/>
</dbReference>
<sequence>MEAYMLAKREIWNYPKGCKVWVGKYRNSHNLLHWHYDCEFVYVEQGEIDIFCERKKHTLRAGEALFTDSGQMHYQRARVPDTVLIVIVFDSGILPFWEDVQLADPKLSGRYPIPQYYRRLKEVISSRERFFGEEARCIAEEMMIGVSRGEPTVRRLGSDRTEAAFKRLLEDVEERCADYTFADAVSFMGMSDAYFSRYFKAVTGTTFSQYLSYVRVDRAVRLLHSRKEMTMTEIAEACGFATIRSFNRTFRELTGTAPTRLPEDYTFGERYSAPSDSAFDPTLYDCVLIESCDG</sequence>
<comment type="caution">
    <text evidence="5">The sequence shown here is derived from an EMBL/GenBank/DDBJ whole genome shotgun (WGS) entry which is preliminary data.</text>
</comment>
<evidence type="ECO:0000256" key="1">
    <source>
        <dbReference type="ARBA" id="ARBA00023015"/>
    </source>
</evidence>
<dbReference type="PROSITE" id="PS01124">
    <property type="entry name" value="HTH_ARAC_FAMILY_2"/>
    <property type="match status" value="1"/>
</dbReference>
<accession>A0A9D2G5L9</accession>
<dbReference type="InterPro" id="IPR013096">
    <property type="entry name" value="Cupin_2"/>
</dbReference>
<evidence type="ECO:0000313" key="6">
    <source>
        <dbReference type="Proteomes" id="UP000824102"/>
    </source>
</evidence>
<dbReference type="InterPro" id="IPR009057">
    <property type="entry name" value="Homeodomain-like_sf"/>
</dbReference>
<evidence type="ECO:0000259" key="4">
    <source>
        <dbReference type="PROSITE" id="PS01124"/>
    </source>
</evidence>
<protein>
    <submittedName>
        <fullName evidence="5">AraC family transcriptional regulator</fullName>
    </submittedName>
</protein>
<evidence type="ECO:0000256" key="2">
    <source>
        <dbReference type="ARBA" id="ARBA00023125"/>
    </source>
</evidence>
<keyword evidence="1" id="KW-0805">Transcription regulation</keyword>
<keyword evidence="3" id="KW-0804">Transcription</keyword>
<dbReference type="InterPro" id="IPR011051">
    <property type="entry name" value="RmlC_Cupin_sf"/>
</dbReference>